<feature type="compositionally biased region" description="Low complexity" evidence="1">
    <location>
        <begin position="290"/>
        <end position="299"/>
    </location>
</feature>
<evidence type="ECO:0000256" key="1">
    <source>
        <dbReference type="SAM" id="MobiDB-lite"/>
    </source>
</evidence>
<reference evidence="3 4" key="1">
    <citation type="journal article" date="2023" name="G3 (Bethesda)">
        <title>A chromosome-level genome assembly of Zasmidium syzygii isolated from banana leaves.</title>
        <authorList>
            <person name="van Westerhoven A.C."/>
            <person name="Mehrabi R."/>
            <person name="Talebi R."/>
            <person name="Steentjes M.B.F."/>
            <person name="Corcolon B."/>
            <person name="Chong P.A."/>
            <person name="Kema G.H.J."/>
            <person name="Seidl M.F."/>
        </authorList>
    </citation>
    <scope>NUCLEOTIDE SEQUENCE [LARGE SCALE GENOMIC DNA]</scope>
    <source>
        <strain evidence="3 4">P124</strain>
    </source>
</reference>
<keyword evidence="4" id="KW-1185">Reference proteome</keyword>
<dbReference type="Proteomes" id="UP001305779">
    <property type="component" value="Unassembled WGS sequence"/>
</dbReference>
<feature type="compositionally biased region" description="Basic and acidic residues" evidence="1">
    <location>
        <begin position="155"/>
        <end position="169"/>
    </location>
</feature>
<dbReference type="InterPro" id="IPR001623">
    <property type="entry name" value="DnaJ_domain"/>
</dbReference>
<organism evidence="3 4">
    <name type="scientific">Zasmidium cellare</name>
    <name type="common">Wine cellar mold</name>
    <name type="synonym">Racodium cellare</name>
    <dbReference type="NCBI Taxonomy" id="395010"/>
    <lineage>
        <taxon>Eukaryota</taxon>
        <taxon>Fungi</taxon>
        <taxon>Dikarya</taxon>
        <taxon>Ascomycota</taxon>
        <taxon>Pezizomycotina</taxon>
        <taxon>Dothideomycetes</taxon>
        <taxon>Dothideomycetidae</taxon>
        <taxon>Mycosphaerellales</taxon>
        <taxon>Mycosphaerellaceae</taxon>
        <taxon>Zasmidium</taxon>
    </lineage>
</organism>
<feature type="compositionally biased region" description="Low complexity" evidence="1">
    <location>
        <begin position="335"/>
        <end position="347"/>
    </location>
</feature>
<evidence type="ECO:0000313" key="3">
    <source>
        <dbReference type="EMBL" id="KAK4497016.1"/>
    </source>
</evidence>
<feature type="domain" description="J" evidence="2">
    <location>
        <begin position="386"/>
        <end position="460"/>
    </location>
</feature>
<protein>
    <recommendedName>
        <fullName evidence="2">J domain-containing protein</fullName>
    </recommendedName>
</protein>
<proteinExistence type="predicted"/>
<dbReference type="SUPFAM" id="SSF46565">
    <property type="entry name" value="Chaperone J-domain"/>
    <property type="match status" value="1"/>
</dbReference>
<feature type="region of interest" description="Disordered" evidence="1">
    <location>
        <begin position="285"/>
        <end position="361"/>
    </location>
</feature>
<sequence length="477" mass="53077">MNGMHRKMAYRRSSTALHAAGLNINDLRSSIKLDIIASNELDAKISLFRQDVRTGKNPPLAKLDEMEATNKDMTKDVVRNIEKIESQGQPSKLTTTDREVLQALHARLATCDQQGMRLTELRDLMKEMEKRERKEAPLPLGGKPRTPENSPSPRKVTESLRGEPPDVRGRTVPVGGGPVLERVGSREVPAPLRGAEVPGSLRGAPDMIGRNVPGASPVLERVGSRDLPGPPPVGSRRSSEVNREPGYNPTTTPSPKIDEYASSSFPRRGSKVYYTNDFVGIQSPRKSSDSFFSPKAPAVSFPPPPRGSESIKMFPNDLPPPPRMPPSPRLPPSPRRSSSSITGTPSPKRSPRIDTPQGEQLKYDDFYHVNRVEEVSNEPDKTNWPILYRIVDIDPATNPRVWDAALKRHVFHLSLARLSLKHDPARLPNDPDAPLRWAVVCKAYDVLSDPERRRLYDVSGLEPRGFEDLDFARLRIV</sequence>
<dbReference type="Gene3D" id="1.10.287.110">
    <property type="entry name" value="DnaJ domain"/>
    <property type="match status" value="1"/>
</dbReference>
<feature type="compositionally biased region" description="Pro residues" evidence="1">
    <location>
        <begin position="317"/>
        <end position="334"/>
    </location>
</feature>
<feature type="region of interest" description="Disordered" evidence="1">
    <location>
        <begin position="129"/>
        <end position="268"/>
    </location>
</feature>
<name>A0ABR0E727_ZASCE</name>
<accession>A0ABR0E727</accession>
<dbReference type="CDD" id="cd06257">
    <property type="entry name" value="DnaJ"/>
    <property type="match status" value="1"/>
</dbReference>
<dbReference type="InterPro" id="IPR036869">
    <property type="entry name" value="J_dom_sf"/>
</dbReference>
<evidence type="ECO:0000259" key="2">
    <source>
        <dbReference type="PROSITE" id="PS50076"/>
    </source>
</evidence>
<gene>
    <name evidence="3" type="ORF">PRZ48_011465</name>
</gene>
<dbReference type="PROSITE" id="PS50076">
    <property type="entry name" value="DNAJ_2"/>
    <property type="match status" value="1"/>
</dbReference>
<dbReference type="EMBL" id="JAXOVC010000009">
    <property type="protein sequence ID" value="KAK4497016.1"/>
    <property type="molecule type" value="Genomic_DNA"/>
</dbReference>
<comment type="caution">
    <text evidence="3">The sequence shown here is derived from an EMBL/GenBank/DDBJ whole genome shotgun (WGS) entry which is preliminary data.</text>
</comment>
<evidence type="ECO:0000313" key="4">
    <source>
        <dbReference type="Proteomes" id="UP001305779"/>
    </source>
</evidence>